<dbReference type="EMBL" id="BMAW01069459">
    <property type="protein sequence ID" value="GFT69111.1"/>
    <property type="molecule type" value="Genomic_DNA"/>
</dbReference>
<name>A0A8X6TXZ9_NEPPI</name>
<evidence type="ECO:0000313" key="1">
    <source>
        <dbReference type="EMBL" id="GFT69111.1"/>
    </source>
</evidence>
<dbReference type="AlphaFoldDB" id="A0A8X6TXZ9"/>
<protein>
    <submittedName>
        <fullName evidence="1">Uncharacterized protein</fullName>
    </submittedName>
</protein>
<accession>A0A8X6TXZ9</accession>
<keyword evidence="2" id="KW-1185">Reference proteome</keyword>
<evidence type="ECO:0000313" key="2">
    <source>
        <dbReference type="Proteomes" id="UP000887013"/>
    </source>
</evidence>
<sequence>MRKLAVSDPFSSEECISDPIREYNALRRSLLQRDHAQKVLHRDATVFCSPPCFSPGTNQPMGIVDWMRATVFSSSHDMSHKSNKVYYTGLTICPRSTSQFPPQSRANS</sequence>
<reference evidence="1" key="1">
    <citation type="submission" date="2020-08" db="EMBL/GenBank/DDBJ databases">
        <title>Multicomponent nature underlies the extraordinary mechanical properties of spider dragline silk.</title>
        <authorList>
            <person name="Kono N."/>
            <person name="Nakamura H."/>
            <person name="Mori M."/>
            <person name="Yoshida Y."/>
            <person name="Ohtoshi R."/>
            <person name="Malay A.D."/>
            <person name="Moran D.A.P."/>
            <person name="Tomita M."/>
            <person name="Numata K."/>
            <person name="Arakawa K."/>
        </authorList>
    </citation>
    <scope>NUCLEOTIDE SEQUENCE</scope>
</reference>
<dbReference type="Proteomes" id="UP000887013">
    <property type="component" value="Unassembled WGS sequence"/>
</dbReference>
<comment type="caution">
    <text evidence="1">The sequence shown here is derived from an EMBL/GenBank/DDBJ whole genome shotgun (WGS) entry which is preliminary data.</text>
</comment>
<gene>
    <name evidence="1" type="ORF">NPIL_618831</name>
</gene>
<proteinExistence type="predicted"/>
<organism evidence="1 2">
    <name type="scientific">Nephila pilipes</name>
    <name type="common">Giant wood spider</name>
    <name type="synonym">Nephila maculata</name>
    <dbReference type="NCBI Taxonomy" id="299642"/>
    <lineage>
        <taxon>Eukaryota</taxon>
        <taxon>Metazoa</taxon>
        <taxon>Ecdysozoa</taxon>
        <taxon>Arthropoda</taxon>
        <taxon>Chelicerata</taxon>
        <taxon>Arachnida</taxon>
        <taxon>Araneae</taxon>
        <taxon>Araneomorphae</taxon>
        <taxon>Entelegynae</taxon>
        <taxon>Araneoidea</taxon>
        <taxon>Nephilidae</taxon>
        <taxon>Nephila</taxon>
    </lineage>
</organism>